<dbReference type="PANTHER" id="PTHR15629:SF2">
    <property type="entry name" value="SH3 DOMAIN-CONTAINING YSC84-LIKE PROTEIN 1"/>
    <property type="match status" value="1"/>
</dbReference>
<protein>
    <recommendedName>
        <fullName evidence="1">Ysc84 actin-binding domain-containing protein</fullName>
    </recommendedName>
</protein>
<feature type="domain" description="Ysc84 actin-binding" evidence="1">
    <location>
        <begin position="99"/>
        <end position="220"/>
    </location>
</feature>
<dbReference type="Pfam" id="PF04366">
    <property type="entry name" value="Ysc84"/>
    <property type="match status" value="1"/>
</dbReference>
<accession>A0A381XUE1</accession>
<dbReference type="PANTHER" id="PTHR15629">
    <property type="entry name" value="SH3YL1 PROTEIN"/>
    <property type="match status" value="1"/>
</dbReference>
<dbReference type="InterPro" id="IPR007461">
    <property type="entry name" value="Ysc84_actin-binding"/>
</dbReference>
<sequence length="228" mass="24455">MRKIVLTIILLSLCATPAQAKEENEQTLKDSLSVIHEIMNSPDHQIPSNLISEAKAILIFPTLVKAGFVVGARYGEGVASMRARKTGKFGPPTFLTQGGLSIGFQIGAEAVDLVLLVMTQRGLESLLKDELTLGADAAVSAGPVGRHAEAAIDVGMRGEIYSYSRSKGAFAGVSLKGTVISTDEKANFDYYGRFFKAKDILIRGKAKKVPASGQRFMEGLNFLAPPKR</sequence>
<dbReference type="EMBL" id="UINC01016432">
    <property type="protein sequence ID" value="SVA68416.1"/>
    <property type="molecule type" value="Genomic_DNA"/>
</dbReference>
<name>A0A381XUE1_9ZZZZ</name>
<dbReference type="CDD" id="cd11524">
    <property type="entry name" value="SYLF"/>
    <property type="match status" value="1"/>
</dbReference>
<organism evidence="2">
    <name type="scientific">marine metagenome</name>
    <dbReference type="NCBI Taxonomy" id="408172"/>
    <lineage>
        <taxon>unclassified sequences</taxon>
        <taxon>metagenomes</taxon>
        <taxon>ecological metagenomes</taxon>
    </lineage>
</organism>
<dbReference type="AlphaFoldDB" id="A0A381XUE1"/>
<proteinExistence type="predicted"/>
<evidence type="ECO:0000259" key="1">
    <source>
        <dbReference type="Pfam" id="PF04366"/>
    </source>
</evidence>
<gene>
    <name evidence="2" type="ORF">METZ01_LOCUS121270</name>
</gene>
<evidence type="ECO:0000313" key="2">
    <source>
        <dbReference type="EMBL" id="SVA68416.1"/>
    </source>
</evidence>
<reference evidence="2" key="1">
    <citation type="submission" date="2018-05" db="EMBL/GenBank/DDBJ databases">
        <authorList>
            <person name="Lanie J.A."/>
            <person name="Ng W.-L."/>
            <person name="Kazmierczak K.M."/>
            <person name="Andrzejewski T.M."/>
            <person name="Davidsen T.M."/>
            <person name="Wayne K.J."/>
            <person name="Tettelin H."/>
            <person name="Glass J.I."/>
            <person name="Rusch D."/>
            <person name="Podicherti R."/>
            <person name="Tsui H.-C.T."/>
            <person name="Winkler M.E."/>
        </authorList>
    </citation>
    <scope>NUCLEOTIDE SEQUENCE</scope>
</reference>
<dbReference type="InterPro" id="IPR051702">
    <property type="entry name" value="SH3_domain_YSC84-like"/>
</dbReference>
<dbReference type="GO" id="GO:0035091">
    <property type="term" value="F:phosphatidylinositol binding"/>
    <property type="evidence" value="ECO:0007669"/>
    <property type="project" value="TreeGrafter"/>
</dbReference>